<dbReference type="PANTHER" id="PTHR21180:SF32">
    <property type="entry name" value="ENDONUCLEASE_EXONUCLEASE_PHOSPHATASE FAMILY DOMAIN-CONTAINING PROTEIN 1"/>
    <property type="match status" value="1"/>
</dbReference>
<organism evidence="4 5">
    <name type="scientific">Boudabousia liubingyangii</name>
    <dbReference type="NCBI Taxonomy" id="1921764"/>
    <lineage>
        <taxon>Bacteria</taxon>
        <taxon>Bacillati</taxon>
        <taxon>Actinomycetota</taxon>
        <taxon>Actinomycetes</taxon>
        <taxon>Actinomycetales</taxon>
        <taxon>Actinomycetaceae</taxon>
        <taxon>Boudabousia</taxon>
    </lineage>
</organism>
<dbReference type="GO" id="GO:0015628">
    <property type="term" value="P:protein secretion by the type II secretion system"/>
    <property type="evidence" value="ECO:0007669"/>
    <property type="project" value="TreeGrafter"/>
</dbReference>
<protein>
    <recommendedName>
        <fullName evidence="3">Helix-hairpin-helix DNA-binding motif class 1 domain-containing protein</fullName>
    </recommendedName>
</protein>
<dbReference type="GO" id="GO:0015627">
    <property type="term" value="C:type II protein secretion system complex"/>
    <property type="evidence" value="ECO:0007669"/>
    <property type="project" value="TreeGrafter"/>
</dbReference>
<dbReference type="STRING" id="1921764.BSR28_02840"/>
<dbReference type="InterPro" id="IPR019554">
    <property type="entry name" value="Soluble_ligand-bd"/>
</dbReference>
<reference evidence="4 5" key="1">
    <citation type="submission" date="2016-11" db="EMBL/GenBank/DDBJ databases">
        <title>Actinomyces gypaetusis sp. nov. isolated from the vulture Gypaetus barbatus in Qinghai Tibet Plateau China.</title>
        <authorList>
            <person name="Meng X."/>
        </authorList>
    </citation>
    <scope>NUCLEOTIDE SEQUENCE [LARGE SCALE GENOMIC DNA]</scope>
    <source>
        <strain evidence="4 5">VUL4_2</strain>
    </source>
</reference>
<dbReference type="AlphaFoldDB" id="A0A1Q5PMY6"/>
<evidence type="ECO:0000313" key="5">
    <source>
        <dbReference type="Proteomes" id="UP000186785"/>
    </source>
</evidence>
<dbReference type="InterPro" id="IPR010994">
    <property type="entry name" value="RuvA_2-like"/>
</dbReference>
<dbReference type="InterPro" id="IPR051675">
    <property type="entry name" value="Endo/Exo/Phosphatase_dom_1"/>
</dbReference>
<dbReference type="EMBL" id="MQSV01000002">
    <property type="protein sequence ID" value="OKL48883.1"/>
    <property type="molecule type" value="Genomic_DNA"/>
</dbReference>
<evidence type="ECO:0000259" key="3">
    <source>
        <dbReference type="SMART" id="SM00278"/>
    </source>
</evidence>
<keyword evidence="2" id="KW-0472">Membrane</keyword>
<accession>A0A1Q5PMY6</accession>
<dbReference type="GO" id="GO:0006281">
    <property type="term" value="P:DNA repair"/>
    <property type="evidence" value="ECO:0007669"/>
    <property type="project" value="InterPro"/>
</dbReference>
<evidence type="ECO:0000313" key="4">
    <source>
        <dbReference type="EMBL" id="OKL48883.1"/>
    </source>
</evidence>
<sequence length="269" mass="29329">MSTPQFQEARQILKSVYQKQLRQPAETKASKKLGLWGDPGKRPWLPVGIALSLIVLLFFYLTAMPKADEEAPLIGEPTVSATSHQGREQDQSTGEEAVSSEETKESDQVVSSNPKTVVYLSGAVKHPGVYEIATNDRVIDVLEKAGGAKEAADLSAVNLAAPLTDGEQVDIPTRIGDQQELPQKAQGSKSTSAKTKQTRTRAAIKRKLRINHANAQQLQELPGIGPALAKRILEYRKTHGPFKRLSELSQVKGISVRTLERLTPLIALP</sequence>
<dbReference type="PANTHER" id="PTHR21180">
    <property type="entry name" value="ENDONUCLEASE/EXONUCLEASE/PHOSPHATASE FAMILY DOMAIN-CONTAINING PROTEIN 1"/>
    <property type="match status" value="1"/>
</dbReference>
<feature type="domain" description="Helix-hairpin-helix DNA-binding motif class 1" evidence="3">
    <location>
        <begin position="216"/>
        <end position="235"/>
    </location>
</feature>
<dbReference type="Gene3D" id="1.10.150.310">
    <property type="entry name" value="Tex RuvX-like domain-like"/>
    <property type="match status" value="1"/>
</dbReference>
<dbReference type="SMART" id="SM00278">
    <property type="entry name" value="HhH1"/>
    <property type="match status" value="2"/>
</dbReference>
<dbReference type="GO" id="GO:0003677">
    <property type="term" value="F:DNA binding"/>
    <property type="evidence" value="ECO:0007669"/>
    <property type="project" value="InterPro"/>
</dbReference>
<proteinExistence type="predicted"/>
<evidence type="ECO:0000256" key="2">
    <source>
        <dbReference type="SAM" id="Phobius"/>
    </source>
</evidence>
<dbReference type="RefSeq" id="WP_073708870.1">
    <property type="nucleotide sequence ID" value="NZ_MQSV01000002.1"/>
</dbReference>
<keyword evidence="5" id="KW-1185">Reference proteome</keyword>
<dbReference type="OrthoDB" id="9758724at2"/>
<dbReference type="Pfam" id="PF10531">
    <property type="entry name" value="SLBB"/>
    <property type="match status" value="1"/>
</dbReference>
<keyword evidence="2" id="KW-0812">Transmembrane</keyword>
<comment type="caution">
    <text evidence="4">The sequence shown here is derived from an EMBL/GenBank/DDBJ whole genome shotgun (WGS) entry which is preliminary data.</text>
</comment>
<feature type="compositionally biased region" description="Polar residues" evidence="1">
    <location>
        <begin position="185"/>
        <end position="195"/>
    </location>
</feature>
<dbReference type="Pfam" id="PF12836">
    <property type="entry name" value="HHH_3"/>
    <property type="match status" value="1"/>
</dbReference>
<feature type="region of interest" description="Disordered" evidence="1">
    <location>
        <begin position="80"/>
        <end position="112"/>
    </location>
</feature>
<feature type="transmembrane region" description="Helical" evidence="2">
    <location>
        <begin position="44"/>
        <end position="63"/>
    </location>
</feature>
<name>A0A1Q5PMY6_9ACTO</name>
<keyword evidence="2" id="KW-1133">Transmembrane helix</keyword>
<dbReference type="InterPro" id="IPR003583">
    <property type="entry name" value="Hlx-hairpin-Hlx_DNA-bd_motif"/>
</dbReference>
<dbReference type="Gene3D" id="3.10.560.10">
    <property type="entry name" value="Outer membrane lipoprotein wza domain like"/>
    <property type="match status" value="1"/>
</dbReference>
<feature type="region of interest" description="Disordered" evidence="1">
    <location>
        <begin position="177"/>
        <end position="199"/>
    </location>
</feature>
<feature type="domain" description="Helix-hairpin-helix DNA-binding motif class 1" evidence="3">
    <location>
        <begin position="246"/>
        <end position="265"/>
    </location>
</feature>
<dbReference type="Proteomes" id="UP000186785">
    <property type="component" value="Unassembled WGS sequence"/>
</dbReference>
<gene>
    <name evidence="4" type="ORF">BSR29_03265</name>
</gene>
<evidence type="ECO:0000256" key="1">
    <source>
        <dbReference type="SAM" id="MobiDB-lite"/>
    </source>
</evidence>
<dbReference type="SUPFAM" id="SSF47781">
    <property type="entry name" value="RuvA domain 2-like"/>
    <property type="match status" value="1"/>
</dbReference>